<evidence type="ECO:0000313" key="5">
    <source>
        <dbReference type="Proteomes" id="UP000295707"/>
    </source>
</evidence>
<organism evidence="4 5">
    <name type="scientific">Thiogranum longum</name>
    <dbReference type="NCBI Taxonomy" id="1537524"/>
    <lineage>
        <taxon>Bacteria</taxon>
        <taxon>Pseudomonadati</taxon>
        <taxon>Pseudomonadota</taxon>
        <taxon>Gammaproteobacteria</taxon>
        <taxon>Chromatiales</taxon>
        <taxon>Ectothiorhodospiraceae</taxon>
        <taxon>Thiogranum</taxon>
    </lineage>
</organism>
<evidence type="ECO:0000256" key="1">
    <source>
        <dbReference type="SAM" id="MobiDB-lite"/>
    </source>
</evidence>
<comment type="caution">
    <text evidence="4">The sequence shown here is derived from an EMBL/GenBank/DDBJ whole genome shotgun (WGS) entry which is preliminary data.</text>
</comment>
<feature type="compositionally biased region" description="Low complexity" evidence="1">
    <location>
        <begin position="52"/>
        <end position="63"/>
    </location>
</feature>
<dbReference type="EMBL" id="SMFX01000001">
    <property type="protein sequence ID" value="TCK17615.1"/>
    <property type="molecule type" value="Genomic_DNA"/>
</dbReference>
<evidence type="ECO:0000259" key="3">
    <source>
        <dbReference type="Pfam" id="PF13511"/>
    </source>
</evidence>
<evidence type="ECO:0000313" key="4">
    <source>
        <dbReference type="EMBL" id="TCK17615.1"/>
    </source>
</evidence>
<dbReference type="InterPro" id="IPR025392">
    <property type="entry name" value="DUF4124"/>
</dbReference>
<dbReference type="AlphaFoldDB" id="A0A4R1HBM2"/>
<keyword evidence="2" id="KW-0732">Signal</keyword>
<accession>A0A4R1HBM2</accession>
<feature type="compositionally biased region" description="Basic and acidic residues" evidence="1">
    <location>
        <begin position="66"/>
        <end position="93"/>
    </location>
</feature>
<gene>
    <name evidence="4" type="ORF">DFR30_0849</name>
</gene>
<reference evidence="4 5" key="1">
    <citation type="submission" date="2019-03" db="EMBL/GenBank/DDBJ databases">
        <title>Genomic Encyclopedia of Type Strains, Phase IV (KMG-IV): sequencing the most valuable type-strain genomes for metagenomic binning, comparative biology and taxonomic classification.</title>
        <authorList>
            <person name="Goeker M."/>
        </authorList>
    </citation>
    <scope>NUCLEOTIDE SEQUENCE [LARGE SCALE GENOMIC DNA]</scope>
    <source>
        <strain evidence="4 5">DSM 19610</strain>
    </source>
</reference>
<sequence>MIAKTLIGGILLLAMAGAQAAMYKWKDEHGNTQFGQFPPAGVEAKRMKTPHAPASSSGKSGPGLQDRVKALEEKQGQDRENAQMANQEKERAAQLKQNCDNARKTVQLLERGGNRRYRMPDGSVQRLDEKETRRRIDESKKYLKDNCS</sequence>
<feature type="compositionally biased region" description="Basic and acidic residues" evidence="1">
    <location>
        <begin position="126"/>
        <end position="148"/>
    </location>
</feature>
<feature type="region of interest" description="Disordered" evidence="1">
    <location>
        <begin position="35"/>
        <end position="148"/>
    </location>
</feature>
<evidence type="ECO:0000256" key="2">
    <source>
        <dbReference type="SAM" id="SignalP"/>
    </source>
</evidence>
<dbReference type="Pfam" id="PF13511">
    <property type="entry name" value="DUF4124"/>
    <property type="match status" value="1"/>
</dbReference>
<name>A0A4R1HBM2_9GAMM</name>
<protein>
    <submittedName>
        <fullName evidence="4">Uncharacterized protein DUF4124</fullName>
    </submittedName>
</protein>
<dbReference type="RefSeq" id="WP_132971479.1">
    <property type="nucleotide sequence ID" value="NZ_SMFX01000001.1"/>
</dbReference>
<feature type="signal peptide" evidence="2">
    <location>
        <begin position="1"/>
        <end position="20"/>
    </location>
</feature>
<dbReference type="OrthoDB" id="7068596at2"/>
<dbReference type="Proteomes" id="UP000295707">
    <property type="component" value="Unassembled WGS sequence"/>
</dbReference>
<keyword evidence="5" id="KW-1185">Reference proteome</keyword>
<feature type="chain" id="PRO_5020279575" evidence="2">
    <location>
        <begin position="21"/>
        <end position="148"/>
    </location>
</feature>
<proteinExistence type="predicted"/>
<feature type="domain" description="DUF4124" evidence="3">
    <location>
        <begin position="11"/>
        <end position="57"/>
    </location>
</feature>